<gene>
    <name evidence="2" type="ORF">SORBI_3005G142000</name>
</gene>
<reference evidence="3" key="2">
    <citation type="journal article" date="2018" name="Plant J.">
        <title>The Sorghum bicolor reference genome: improved assembly, gene annotations, a transcriptome atlas, and signatures of genome organization.</title>
        <authorList>
            <person name="McCormick R.F."/>
            <person name="Truong S.K."/>
            <person name="Sreedasyam A."/>
            <person name="Jenkins J."/>
            <person name="Shu S."/>
            <person name="Sims D."/>
            <person name="Kennedy M."/>
            <person name="Amirebrahimi M."/>
            <person name="Weers B.D."/>
            <person name="McKinley B."/>
            <person name="Mattison A."/>
            <person name="Morishige D.T."/>
            <person name="Grimwood J."/>
            <person name="Schmutz J."/>
            <person name="Mullet J.E."/>
        </authorList>
    </citation>
    <scope>NUCLEOTIDE SEQUENCE [LARGE SCALE GENOMIC DNA]</scope>
    <source>
        <strain evidence="3">cv. BTx623</strain>
    </source>
</reference>
<feature type="compositionally biased region" description="Polar residues" evidence="1">
    <location>
        <begin position="127"/>
        <end position="206"/>
    </location>
</feature>
<evidence type="ECO:0000313" key="3">
    <source>
        <dbReference type="Proteomes" id="UP000000768"/>
    </source>
</evidence>
<dbReference type="OMA" id="HALIMAM"/>
<feature type="region of interest" description="Disordered" evidence="1">
    <location>
        <begin position="401"/>
        <end position="422"/>
    </location>
</feature>
<organism evidence="2 3">
    <name type="scientific">Sorghum bicolor</name>
    <name type="common">Sorghum</name>
    <name type="synonym">Sorghum vulgare</name>
    <dbReference type="NCBI Taxonomy" id="4558"/>
    <lineage>
        <taxon>Eukaryota</taxon>
        <taxon>Viridiplantae</taxon>
        <taxon>Streptophyta</taxon>
        <taxon>Embryophyta</taxon>
        <taxon>Tracheophyta</taxon>
        <taxon>Spermatophyta</taxon>
        <taxon>Magnoliopsida</taxon>
        <taxon>Liliopsida</taxon>
        <taxon>Poales</taxon>
        <taxon>Poaceae</taxon>
        <taxon>PACMAD clade</taxon>
        <taxon>Panicoideae</taxon>
        <taxon>Andropogonodae</taxon>
        <taxon>Andropogoneae</taxon>
        <taxon>Sorghinae</taxon>
        <taxon>Sorghum</taxon>
    </lineage>
</organism>
<dbReference type="Proteomes" id="UP000000768">
    <property type="component" value="Chromosome 5"/>
</dbReference>
<dbReference type="GO" id="GO:0032196">
    <property type="term" value="P:transposition"/>
    <property type="evidence" value="ECO:0007669"/>
    <property type="project" value="InterPro"/>
</dbReference>
<feature type="compositionally biased region" description="Acidic residues" evidence="1">
    <location>
        <begin position="608"/>
        <end position="618"/>
    </location>
</feature>
<name>A0A1B6PSE6_SORBI</name>
<reference evidence="2 3" key="1">
    <citation type="journal article" date="2009" name="Nature">
        <title>The Sorghum bicolor genome and the diversification of grasses.</title>
        <authorList>
            <person name="Paterson A.H."/>
            <person name="Bowers J.E."/>
            <person name="Bruggmann R."/>
            <person name="Dubchak I."/>
            <person name="Grimwood J."/>
            <person name="Gundlach H."/>
            <person name="Haberer G."/>
            <person name="Hellsten U."/>
            <person name="Mitros T."/>
            <person name="Poliakov A."/>
            <person name="Schmutz J."/>
            <person name="Spannagl M."/>
            <person name="Tang H."/>
            <person name="Wang X."/>
            <person name="Wicker T."/>
            <person name="Bharti A.K."/>
            <person name="Chapman J."/>
            <person name="Feltus F.A."/>
            <person name="Gowik U."/>
            <person name="Grigoriev I.V."/>
            <person name="Lyons E."/>
            <person name="Maher C.A."/>
            <person name="Martis M."/>
            <person name="Narechania A."/>
            <person name="Otillar R.P."/>
            <person name="Penning B.W."/>
            <person name="Salamov A.A."/>
            <person name="Wang Y."/>
            <person name="Zhang L."/>
            <person name="Carpita N.C."/>
            <person name="Freeling M."/>
            <person name="Gingle A.R."/>
            <person name="Hash C.T."/>
            <person name="Keller B."/>
            <person name="Klein P."/>
            <person name="Kresovich S."/>
            <person name="McCann M.C."/>
            <person name="Ming R."/>
            <person name="Peterson D.G."/>
            <person name="Mehboob-ur-Rahman"/>
            <person name="Ware D."/>
            <person name="Westhoff P."/>
            <person name="Mayer K.F."/>
            <person name="Messing J."/>
            <person name="Rokhsar D.S."/>
        </authorList>
    </citation>
    <scope>NUCLEOTIDE SEQUENCE [LARGE SCALE GENOMIC DNA]</scope>
    <source>
        <strain evidence="3">cv. BTx623</strain>
    </source>
</reference>
<feature type="compositionally biased region" description="Polar residues" evidence="1">
    <location>
        <begin position="104"/>
        <end position="114"/>
    </location>
</feature>
<dbReference type="FunCoup" id="A0A1B6PSE6">
    <property type="interactions" value="791"/>
</dbReference>
<sequence length="679" mass="75081">MHGLRHKSLSSKQAAPKGGGTQTGCTVDGVGSSRVDTRRTKAQASIGDGEQFRINTRRARAEGGNTQRSSAACGQIARNGEGGKSSNLIRGSAAGGQLACSPDGGNSTRNSAAGVSSKVVGTEGANLETTNLNGVNTQTVGDDSGNSQMVGNSQRSNANGLNSQIVRDVSSNSQRSNANGLNSQLNFDSEGANSQLNIGSNQSSQDPPKRGRAKMCRTKYKIPPRSGRVQLEPIGHCQFKYVDYNPKGCKYPSQLGTILKREYPGIVKVYDEKGTLVKVKAAFSWNDYYWKKNKEGICCATRVKQEFWSTFTCHPRHRARAAKNLENYLVKRVTNMMYQVRLEAVKKWCHTNKEDCDDTRARTIELTEEQYLTCRVEWCNRAVWALLAKYWTSDEYKEKRRRGQQSRMSCDDPAQNRGGSRNFTETQQFLEFKTGCPQSGINIFAAMKSGVKKVDSSGRSAPIPSQKTQKILDEYMALAPDANSQELDGGALYTIGRGMKHGRVPIGDGAVDKAIVLAHSKSLSVRPPDPDHYEIVVQENARLKTNNDILAEENRVHRELFKSVFDQIGVEPPAELVQRLQDLDARRRQATGSYGGSHSVDERRSNDNIDDEDDDDDDYSYHESDGDDCSYHRVHNHVQYSNEDGDDDHTEDDDDDGCLEDGDDDNSSQSDDDHLSTEQ</sequence>
<proteinExistence type="predicted"/>
<dbReference type="PANTHER" id="PTHR33157:SF10">
    <property type="entry name" value="TRANSPOSASE MUDR PLANT DOMAIN-CONTAINING PROTEIN"/>
    <property type="match status" value="1"/>
</dbReference>
<evidence type="ECO:0000256" key="1">
    <source>
        <dbReference type="SAM" id="MobiDB-lite"/>
    </source>
</evidence>
<dbReference type="Gramene" id="KXG28596">
    <property type="protein sequence ID" value="KXG28596"/>
    <property type="gene ID" value="SORBI_3005G142000"/>
</dbReference>
<protein>
    <submittedName>
        <fullName evidence="2">Uncharacterized protein</fullName>
    </submittedName>
</protein>
<dbReference type="PANTHER" id="PTHR33157">
    <property type="entry name" value="AUTONOMOUS TRANSPOSABLE ELEMENT EN-1 MOSAIC PROTEIN-RELATED"/>
    <property type="match status" value="1"/>
</dbReference>
<dbReference type="AlphaFoldDB" id="A0A1B6PSE6"/>
<dbReference type="EMBL" id="CM000764">
    <property type="protein sequence ID" value="KXG28596.1"/>
    <property type="molecule type" value="Genomic_DNA"/>
</dbReference>
<keyword evidence="3" id="KW-1185">Reference proteome</keyword>
<dbReference type="InParanoid" id="A0A1B6PSE6"/>
<evidence type="ECO:0000313" key="2">
    <source>
        <dbReference type="EMBL" id="KXG28596.1"/>
    </source>
</evidence>
<feature type="region of interest" description="Disordered" evidence="1">
    <location>
        <begin position="1"/>
        <end position="214"/>
    </location>
</feature>
<dbReference type="InterPro" id="IPR039266">
    <property type="entry name" value="EN-1/SPM"/>
</dbReference>
<feature type="compositionally biased region" description="Acidic residues" evidence="1">
    <location>
        <begin position="643"/>
        <end position="666"/>
    </location>
</feature>
<feature type="region of interest" description="Disordered" evidence="1">
    <location>
        <begin position="588"/>
        <end position="679"/>
    </location>
</feature>
<accession>A0A1B6PSE6</accession>
<dbReference type="ExpressionAtlas" id="A0A1B6PSE6">
    <property type="expression patterns" value="differential"/>
</dbReference>